<gene>
    <name evidence="2" type="ORF">EUGRSUZ_F00093</name>
</gene>
<evidence type="ECO:0000313" key="2">
    <source>
        <dbReference type="EMBL" id="KCW66260.1"/>
    </source>
</evidence>
<dbReference type="AlphaFoldDB" id="A0A059BKN0"/>
<dbReference type="FunCoup" id="A0A059BKN0">
    <property type="interactions" value="705"/>
</dbReference>
<keyword evidence="1" id="KW-0472">Membrane</keyword>
<dbReference type="InterPro" id="IPR019141">
    <property type="entry name" value="DUF2045"/>
</dbReference>
<name>A0A059BKN0_EUCGR</name>
<dbReference type="EMBL" id="KK198758">
    <property type="protein sequence ID" value="KCW66260.1"/>
    <property type="molecule type" value="Genomic_DNA"/>
</dbReference>
<dbReference type="OrthoDB" id="1641131at2759"/>
<accession>A0A059BKN0</accession>
<proteinExistence type="predicted"/>
<dbReference type="KEGG" id="egr:104447796"/>
<dbReference type="eggNOG" id="ENOG502QRNR">
    <property type="taxonomic scope" value="Eukaryota"/>
</dbReference>
<reference evidence="2" key="1">
    <citation type="submission" date="2013-07" db="EMBL/GenBank/DDBJ databases">
        <title>The genome of Eucalyptus grandis.</title>
        <authorList>
            <person name="Schmutz J."/>
            <person name="Hayes R."/>
            <person name="Myburg A."/>
            <person name="Tuskan G."/>
            <person name="Grattapaglia D."/>
            <person name="Rokhsar D.S."/>
        </authorList>
    </citation>
    <scope>NUCLEOTIDE SEQUENCE</scope>
    <source>
        <tissue evidence="2">Leaf extractions</tissue>
    </source>
</reference>
<dbReference type="OMA" id="RCKVMIA"/>
<organism evidence="2">
    <name type="scientific">Eucalyptus grandis</name>
    <name type="common">Flooded gum</name>
    <dbReference type="NCBI Taxonomy" id="71139"/>
    <lineage>
        <taxon>Eukaryota</taxon>
        <taxon>Viridiplantae</taxon>
        <taxon>Streptophyta</taxon>
        <taxon>Embryophyta</taxon>
        <taxon>Tracheophyta</taxon>
        <taxon>Spermatophyta</taxon>
        <taxon>Magnoliopsida</taxon>
        <taxon>eudicotyledons</taxon>
        <taxon>Gunneridae</taxon>
        <taxon>Pentapetalae</taxon>
        <taxon>rosids</taxon>
        <taxon>malvids</taxon>
        <taxon>Myrtales</taxon>
        <taxon>Myrtaceae</taxon>
        <taxon>Myrtoideae</taxon>
        <taxon>Eucalypteae</taxon>
        <taxon>Eucalyptus</taxon>
    </lineage>
</organism>
<dbReference type="PANTHER" id="PTHR21477">
    <property type="entry name" value="ZGC:172139"/>
    <property type="match status" value="1"/>
</dbReference>
<feature type="transmembrane region" description="Helical" evidence="1">
    <location>
        <begin position="20"/>
        <end position="37"/>
    </location>
</feature>
<evidence type="ECO:0000256" key="1">
    <source>
        <dbReference type="SAM" id="Phobius"/>
    </source>
</evidence>
<evidence type="ECO:0008006" key="3">
    <source>
        <dbReference type="Google" id="ProtNLM"/>
    </source>
</evidence>
<dbReference type="InParanoid" id="A0A059BKN0"/>
<protein>
    <recommendedName>
        <fullName evidence="3">Protein PHLOEM PROTEIN 2-LIKE A10</fullName>
    </recommendedName>
</protein>
<dbReference type="Gramene" id="KCW66260">
    <property type="protein sequence ID" value="KCW66260"/>
    <property type="gene ID" value="EUGRSUZ_F00093"/>
</dbReference>
<dbReference type="PANTHER" id="PTHR21477:SF12">
    <property type="entry name" value="PROTEIN PHLOEM PROTEIN 2-LIKE A10"/>
    <property type="match status" value="1"/>
</dbReference>
<feature type="transmembrane region" description="Helical" evidence="1">
    <location>
        <begin position="382"/>
        <end position="404"/>
    </location>
</feature>
<sequence length="414" mass="45642">MDLEFVKRCLNLSPRRRKLLILVALCGVSGYGAYRVYQMPSVARKRKRVMKLLGAVVSMAEMVSESADTVGVVSRDLRQFLQSDSDQMPNSLRQIAKIAKSDEFCEGVSKVTEALTVGMLRGYKGNSGNGEGSEGNPDFTDRVMDRLFSTTGSGFASVVIGSFARNLVMGFYAASSTDCSENGDGLSNESSWVNVVCNDKCKELMANCIQKFVSTAVEVYLDKTMHINMYDELFSGLTNPSYEDKVRDILVTVCNGAVETLVKTSHQVLTSTNSSSPSGASVGQQREWPNMTADKVFDKEVISKLQVERMSPNGIQSNEWFSKASSTLAVPSNRKFVLDVTGRVTLETIRSVLAFLLWRLLDGVRYGVDIVREKFVDRGLQVIRFFGTKSYAIVTVCIALYLHIYGGTRVLVPA</sequence>
<keyword evidence="1" id="KW-0812">Transmembrane</keyword>
<keyword evidence="1" id="KW-1133">Transmembrane helix</keyword>